<accession>A0A4P7BYM9</accession>
<dbReference type="InterPro" id="IPR011604">
    <property type="entry name" value="PDDEXK-like_dom_sf"/>
</dbReference>
<gene>
    <name evidence="2" type="ORF">E3U44_12810</name>
</gene>
<protein>
    <submittedName>
        <fullName evidence="2">PD-(D/E)XK nuclease family protein</fullName>
    </submittedName>
</protein>
<dbReference type="RefSeq" id="WP_134358556.1">
    <property type="nucleotide sequence ID" value="NZ_CP038033.1"/>
</dbReference>
<dbReference type="KEGG" id="nwr:E3U44_12810"/>
<dbReference type="AlphaFoldDB" id="A0A4P7BYM9"/>
<feature type="domain" description="PD-(D/E)XK endonuclease-like" evidence="1">
    <location>
        <begin position="625"/>
        <end position="891"/>
    </location>
</feature>
<keyword evidence="3" id="KW-1185">Reference proteome</keyword>
<dbReference type="OrthoDB" id="9761147at2"/>
<name>A0A4P7BYM9_9GAMM</name>
<dbReference type="NCBIfam" id="TIGR03623">
    <property type="entry name" value="probable DNA repair protein"/>
    <property type="match status" value="1"/>
</dbReference>
<dbReference type="Pfam" id="PF12705">
    <property type="entry name" value="PDDEXK_1"/>
    <property type="match status" value="1"/>
</dbReference>
<sequence length="912" mass="101943">MKTAQSLPLISEDDMFAALEAGALLLTINNRLAREFQDRYDFAQQSKGLAVWETPRIFPWLAWLQHGYQSLTFTEPDNRNPTLLSPLQEQSLWERVIYDSSYSGALLQVPATARTAQEAWQLWHAWCLPLQDQSLFVTEDTQAFLEWAQAFEHHCQVGHWLDHARLPGVVLQMLGTRQFPLPATVIFAGFDEYTPQQQEFLAALAKQGVMLQALASQGRPERVMRVALVDGVEEITSAAHWARGRLEDSPREKIGIIVPQLEFLRAQVVRIFDEIFHPEAVLPGREGIERAYNISLAQPLVDNSLVHTALLVLELTKGELSLVEMGALLRSPFLGEAEREFSRRALLDAYLRKTREARVSLERLFRAAVSEGMEGVVHRCPALSERLQQFKAELAQLPARQPPSGWARSFVRWLQLLGWPGERSLNSEEQQAVSAWRKGIQSFASLDGVVPSLKQSTAIRKFRRFLADILFQPESSPVPVQVMGILEAAGERFDGVWILGLHDGVWPPAPRPNPLLPVELQRHHRLPHASAERELAYARMVTARLLACAPVVIVSHPCREGDSDLRLSPLIAELPSIPPEALELALVESYGHQIQRTAMGETLADSQGPPLARGTQVEGGTALLKAQAACPFRAFAEYRLGARGLEEPSVGLAALDQGILIHSALHYLWERLEDQQTLLTCTAEELQTLVAEAAKQAIAAQMAVRPQTFTERFTAIEQERLEQLLLEWLEQDKQRDSFTVLHQEKSQPLKLGGIGLITRADRIDRLENGERVIIDYKTGRPDPHHWFGERPEEPQLPLYCIAHREPVAAVLFAQVRRGEVKYLGVTKAAESVPEVSDFTRVVEGPETWEGLLAQWSQVLHALAEEVMAGYAAVAPKDTKSCDYCALPGLCRIGELGGKITHNKNKNSGDGQL</sequence>
<dbReference type="InterPro" id="IPR019925">
    <property type="entry name" value="DNA_repair_protein_predicted"/>
</dbReference>
<evidence type="ECO:0000313" key="3">
    <source>
        <dbReference type="Proteomes" id="UP000294325"/>
    </source>
</evidence>
<dbReference type="InterPro" id="IPR038726">
    <property type="entry name" value="PDDEXK_AddAB-type"/>
</dbReference>
<dbReference type="Gene3D" id="3.90.320.10">
    <property type="match status" value="1"/>
</dbReference>
<evidence type="ECO:0000313" key="2">
    <source>
        <dbReference type="EMBL" id="QBQ55293.1"/>
    </source>
</evidence>
<reference evidence="2 3" key="1">
    <citation type="submission" date="2019-03" db="EMBL/GenBank/DDBJ databases">
        <title>The genome sequence of Nitrosococcus wardiae strain D1FHST reveals the archetypal metabolic capacity of ammonia-oxidizing Gammaproteobacteria.</title>
        <authorList>
            <person name="Wang L."/>
            <person name="Lim C.K."/>
            <person name="Hanson T.E."/>
            <person name="Dang H."/>
            <person name="Klotz M.G."/>
        </authorList>
    </citation>
    <scope>NUCLEOTIDE SEQUENCE [LARGE SCALE GENOMIC DNA]</scope>
    <source>
        <strain evidence="2 3">D1FHS</strain>
    </source>
</reference>
<evidence type="ECO:0000259" key="1">
    <source>
        <dbReference type="Pfam" id="PF12705"/>
    </source>
</evidence>
<dbReference type="SUPFAM" id="SSF52540">
    <property type="entry name" value="P-loop containing nucleoside triphosphate hydrolases"/>
    <property type="match status" value="1"/>
</dbReference>
<dbReference type="EMBL" id="CP038033">
    <property type="protein sequence ID" value="QBQ55293.1"/>
    <property type="molecule type" value="Genomic_DNA"/>
</dbReference>
<dbReference type="InterPro" id="IPR027417">
    <property type="entry name" value="P-loop_NTPase"/>
</dbReference>
<organism evidence="2 3">
    <name type="scientific">Nitrosococcus wardiae</name>
    <dbReference type="NCBI Taxonomy" id="1814290"/>
    <lineage>
        <taxon>Bacteria</taxon>
        <taxon>Pseudomonadati</taxon>
        <taxon>Pseudomonadota</taxon>
        <taxon>Gammaproteobacteria</taxon>
        <taxon>Chromatiales</taxon>
        <taxon>Chromatiaceae</taxon>
        <taxon>Nitrosococcus</taxon>
    </lineage>
</organism>
<dbReference type="Proteomes" id="UP000294325">
    <property type="component" value="Chromosome"/>
</dbReference>
<proteinExistence type="predicted"/>